<name>A0ABD3H632_9MARC</name>
<sequence>MSSPKNSPPATDVLFDLNVTSGEPSTGTSHDSSQGESNAANGNTEGASVSSTAGLEQGADTQVLIEDEDSESMEEDDSAYMYTVQTTKDSVSGRLWHGEGGNSQPPEAKAPVSQNVSYLNTSTALSAQKQIGKKQGNTLKSQARKKGEIQVKSIMHDGREDASDHIPVKVDFMMEGSRRSRVNRAAYIKMDIDTFTDPASHGKFKEAWLEGWSLSPDPIVGWELAWGWVRQLYAEFTSEDQSIRSKLQGKKLELEALRIQIAEDPTSVNTVAYRDLETWVWKADLLEHQILRRSRLTWVRQGDACTKFFFAKSKQLKERLAVIVTDDGRTLTEETEIFEEVHDYYKDIYQQPEITDDEKRARDNSLQLIQSRVPEQEKRRIAEKPTMKELEQTVESMAKEKAPGEDGLTIEVLLASWGWTGQACLQLLLEFWRHKSLGRKNLSAVVKLLPKSDPEGISA</sequence>
<accession>A0ABD3H632</accession>
<feature type="compositionally biased region" description="Acidic residues" evidence="1">
    <location>
        <begin position="65"/>
        <end position="78"/>
    </location>
</feature>
<organism evidence="2 3">
    <name type="scientific">Riccia sorocarpa</name>
    <dbReference type="NCBI Taxonomy" id="122646"/>
    <lineage>
        <taxon>Eukaryota</taxon>
        <taxon>Viridiplantae</taxon>
        <taxon>Streptophyta</taxon>
        <taxon>Embryophyta</taxon>
        <taxon>Marchantiophyta</taxon>
        <taxon>Marchantiopsida</taxon>
        <taxon>Marchantiidae</taxon>
        <taxon>Marchantiales</taxon>
        <taxon>Ricciaceae</taxon>
        <taxon>Riccia</taxon>
    </lineage>
</organism>
<feature type="region of interest" description="Disordered" evidence="1">
    <location>
        <begin position="1"/>
        <end position="80"/>
    </location>
</feature>
<comment type="caution">
    <text evidence="2">The sequence shown here is derived from an EMBL/GenBank/DDBJ whole genome shotgun (WGS) entry which is preliminary data.</text>
</comment>
<reference evidence="2 3" key="1">
    <citation type="submission" date="2024-09" db="EMBL/GenBank/DDBJ databases">
        <title>Chromosome-scale assembly of Riccia sorocarpa.</title>
        <authorList>
            <person name="Paukszto L."/>
        </authorList>
    </citation>
    <scope>NUCLEOTIDE SEQUENCE [LARGE SCALE GENOMIC DNA]</scope>
    <source>
        <strain evidence="2">LP-2024</strain>
        <tissue evidence="2">Aerial parts of the thallus</tissue>
    </source>
</reference>
<evidence type="ECO:0000313" key="3">
    <source>
        <dbReference type="Proteomes" id="UP001633002"/>
    </source>
</evidence>
<proteinExistence type="predicted"/>
<evidence type="ECO:0000313" key="2">
    <source>
        <dbReference type="EMBL" id="KAL3685994.1"/>
    </source>
</evidence>
<protein>
    <submittedName>
        <fullName evidence="2">Uncharacterized protein</fullName>
    </submittedName>
</protein>
<feature type="compositionally biased region" description="Polar residues" evidence="1">
    <location>
        <begin position="18"/>
        <end position="54"/>
    </location>
</feature>
<dbReference type="Proteomes" id="UP001633002">
    <property type="component" value="Unassembled WGS sequence"/>
</dbReference>
<dbReference type="EMBL" id="JBJQOH010000006">
    <property type="protein sequence ID" value="KAL3685994.1"/>
    <property type="molecule type" value="Genomic_DNA"/>
</dbReference>
<evidence type="ECO:0000256" key="1">
    <source>
        <dbReference type="SAM" id="MobiDB-lite"/>
    </source>
</evidence>
<keyword evidence="3" id="KW-1185">Reference proteome</keyword>
<gene>
    <name evidence="2" type="ORF">R1sor_004016</name>
</gene>
<dbReference type="AlphaFoldDB" id="A0ABD3H632"/>